<feature type="compositionally biased region" description="Polar residues" evidence="2">
    <location>
        <begin position="471"/>
        <end position="483"/>
    </location>
</feature>
<dbReference type="Pfam" id="PF00787">
    <property type="entry name" value="PX"/>
    <property type="match status" value="1"/>
</dbReference>
<dbReference type="PANTHER" id="PTHR22775:SF47">
    <property type="entry name" value="MEIOTICALLY UP-REGULATED GENE 122 PROTEIN"/>
    <property type="match status" value="1"/>
</dbReference>
<evidence type="ECO:0000256" key="1">
    <source>
        <dbReference type="ARBA" id="ARBA00010883"/>
    </source>
</evidence>
<keyword evidence="5" id="KW-1185">Reference proteome</keyword>
<evidence type="ECO:0000313" key="4">
    <source>
        <dbReference type="EMBL" id="KAK3685048.1"/>
    </source>
</evidence>
<comment type="caution">
    <text evidence="4">The sequence shown here is derived from an EMBL/GenBank/DDBJ whole genome shotgun (WGS) entry which is preliminary data.</text>
</comment>
<dbReference type="CDD" id="cd06093">
    <property type="entry name" value="PX_domain"/>
    <property type="match status" value="1"/>
</dbReference>
<evidence type="ECO:0000256" key="2">
    <source>
        <dbReference type="SAM" id="MobiDB-lite"/>
    </source>
</evidence>
<feature type="region of interest" description="Disordered" evidence="2">
    <location>
        <begin position="455"/>
        <end position="533"/>
    </location>
</feature>
<evidence type="ECO:0000259" key="3">
    <source>
        <dbReference type="PROSITE" id="PS51207"/>
    </source>
</evidence>
<evidence type="ECO:0000313" key="5">
    <source>
        <dbReference type="Proteomes" id="UP001270362"/>
    </source>
</evidence>
<dbReference type="FunFam" id="3.30.1520.10:FF:000065">
    <property type="entry name" value="PX domain protein (AFU_orthologue AFUA_2G07450)"/>
    <property type="match status" value="1"/>
</dbReference>
<name>A0AAE0X4R0_9PEZI</name>
<sequence length="1035" mass="114107">MEEDSNIKAETAAIDATETPSQKAEAAVGATADEDVPTRLFRFLSTATPRALGGVALGLAGTTYFVFGQLGLVLIGAFGGILAFIQWEQRNAEVARAIRGERGMDVLARLLEARKEGTGTETTRAEPDQESVVIRRFDDFQPETREALNEIVEAVVRDYVRWWYAPLVPSDKFFPLACRKTLASFLIAVSNHLSKKRPADAFLDFLTNSSSIVIVFFSELSSAYAELPADSDMSAVEAISNYRAAHPDSNLSNLLNQSQQASKFRMVAEDMLNYLDRNTYECDPARVFLREILAGVVLEMSLQTCSKPEWINGWIVYLLEAGEPDFSQVIDEGMQTGPGTDAVFADFDGNVGNIGLAKGNKNSFDQERARRRESAHKKKLSKAEEEMEAMEEIRRLNQMIADEDARRSKESLRAPGPVAGSAQEKNTTAAEASERLADAFKRNSDELEIKASNANRVAARSEPQPKYFSKVLSNGSPVETNAADTPPTPASPLESSQTPSPRKTESRFTSFDQIVPPARDEPEADEDEPRKLAPLTLHNATITILDEPDNGRIRMKPTWDYLVQIEPANSIYPGWMIVRKYSDFERLHEVLRRIAAISGATAFSEQHNMLPSWKVHTRTSLRAELERYVRGACWYQTLAESEGMKKFLEKDQTHNYSRSKAGFQAFEKLGKNVFDVLTSAPMEGSKAIVGGMTDVLGNMGLGQRKPAAASTPPASNLQDVTAASRLSMTLPRLDSSSSLAGSRKTRESIDSQRSVVSTQPAMISPMERRPSYDYRGEIEPESLRLSRPSPRNSRETSRTSSLAPTRSPSSLSFEGLKLPPPPDAITDDYEAPASQSHAQPQNHQSHSRSQTMPALSGTKDNGPPRTGKHYAKLSEPETRVAVELLFAVINEMYTLSSAWNIRRTLLAAAKSFLLRPGNPSLTSIQNLIQSSVLDANISDSGLAAHLKRIRENTLPTEEERAAWPAEMTDEEKEKLRVKARKLLIESGVPAALMGVMGQSATSEALGRLFDCLQIEEVARGLMFGLVLQAARTITH</sequence>
<dbReference type="PANTHER" id="PTHR22775">
    <property type="entry name" value="SORTING NEXIN"/>
    <property type="match status" value="1"/>
</dbReference>
<feature type="domain" description="PXA" evidence="3">
    <location>
        <begin position="141"/>
        <end position="323"/>
    </location>
</feature>
<protein>
    <submittedName>
        <fullName evidence="4">PXA domain-containing protein</fullName>
    </submittedName>
</protein>
<gene>
    <name evidence="4" type="ORF">B0T22DRAFT_516862</name>
</gene>
<feature type="compositionally biased region" description="Basic and acidic residues" evidence="2">
    <location>
        <begin position="403"/>
        <end position="412"/>
    </location>
</feature>
<dbReference type="EMBL" id="JAULSO010000003">
    <property type="protein sequence ID" value="KAK3685048.1"/>
    <property type="molecule type" value="Genomic_DNA"/>
</dbReference>
<dbReference type="GO" id="GO:0035091">
    <property type="term" value="F:phosphatidylinositol binding"/>
    <property type="evidence" value="ECO:0007669"/>
    <property type="project" value="InterPro"/>
</dbReference>
<dbReference type="InterPro" id="IPR036871">
    <property type="entry name" value="PX_dom_sf"/>
</dbReference>
<dbReference type="Gene3D" id="3.30.1520.10">
    <property type="entry name" value="Phox-like domain"/>
    <property type="match status" value="1"/>
</dbReference>
<feature type="region of interest" description="Disordered" evidence="2">
    <location>
        <begin position="403"/>
        <end position="432"/>
    </location>
</feature>
<feature type="compositionally biased region" description="Polar residues" evidence="2">
    <location>
        <begin position="833"/>
        <end position="853"/>
    </location>
</feature>
<dbReference type="Pfam" id="PF02194">
    <property type="entry name" value="PXA"/>
    <property type="match status" value="1"/>
</dbReference>
<dbReference type="Proteomes" id="UP001270362">
    <property type="component" value="Unassembled WGS sequence"/>
</dbReference>
<dbReference type="PROSITE" id="PS51207">
    <property type="entry name" value="PXA"/>
    <property type="match status" value="1"/>
</dbReference>
<feature type="region of interest" description="Disordered" evidence="2">
    <location>
        <begin position="733"/>
        <end position="874"/>
    </location>
</feature>
<feature type="compositionally biased region" description="Basic and acidic residues" evidence="2">
    <location>
        <begin position="766"/>
        <end position="784"/>
    </location>
</feature>
<accession>A0AAE0X4R0</accession>
<dbReference type="AlphaFoldDB" id="A0AAE0X4R0"/>
<dbReference type="SMART" id="SM00313">
    <property type="entry name" value="PXA"/>
    <property type="match status" value="1"/>
</dbReference>
<dbReference type="InterPro" id="IPR013937">
    <property type="entry name" value="Sorting_nexin_C"/>
</dbReference>
<feature type="region of interest" description="Disordered" evidence="2">
    <location>
        <begin position="1"/>
        <end position="30"/>
    </location>
</feature>
<dbReference type="InterPro" id="IPR001683">
    <property type="entry name" value="PX_dom"/>
</dbReference>
<feature type="region of interest" description="Disordered" evidence="2">
    <location>
        <begin position="358"/>
        <end position="385"/>
    </location>
</feature>
<reference evidence="4" key="2">
    <citation type="submission" date="2023-06" db="EMBL/GenBank/DDBJ databases">
        <authorList>
            <consortium name="Lawrence Berkeley National Laboratory"/>
            <person name="Haridas S."/>
            <person name="Hensen N."/>
            <person name="Bonometti L."/>
            <person name="Westerberg I."/>
            <person name="Brannstrom I.O."/>
            <person name="Guillou S."/>
            <person name="Cros-Aarteil S."/>
            <person name="Calhoun S."/>
            <person name="Kuo A."/>
            <person name="Mondo S."/>
            <person name="Pangilinan J."/>
            <person name="Riley R."/>
            <person name="Labutti K."/>
            <person name="Andreopoulos B."/>
            <person name="Lipzen A."/>
            <person name="Chen C."/>
            <person name="Yanf M."/>
            <person name="Daum C."/>
            <person name="Ng V."/>
            <person name="Clum A."/>
            <person name="Steindorff A."/>
            <person name="Ohm R."/>
            <person name="Martin F."/>
            <person name="Silar P."/>
            <person name="Natvig D."/>
            <person name="Lalanne C."/>
            <person name="Gautier V."/>
            <person name="Ament-Velasquez S.L."/>
            <person name="Kruys A."/>
            <person name="Hutchinson M.I."/>
            <person name="Powell A.J."/>
            <person name="Barry K."/>
            <person name="Miller A.N."/>
            <person name="Grigoriev I.V."/>
            <person name="Debuchy R."/>
            <person name="Gladieux P."/>
            <person name="Thoren M.H."/>
            <person name="Johannesson H."/>
        </authorList>
    </citation>
    <scope>NUCLEOTIDE SEQUENCE</scope>
    <source>
        <strain evidence="4">CBS 314.62</strain>
    </source>
</reference>
<feature type="compositionally biased region" description="Polar residues" evidence="2">
    <location>
        <begin position="751"/>
        <end position="761"/>
    </location>
</feature>
<feature type="compositionally biased region" description="Polar residues" evidence="2">
    <location>
        <begin position="798"/>
        <end position="812"/>
    </location>
</feature>
<dbReference type="InterPro" id="IPR003114">
    <property type="entry name" value="Phox_assoc"/>
</dbReference>
<comment type="similarity">
    <text evidence="1">Belongs to the sorting nexin family.</text>
</comment>
<feature type="compositionally biased region" description="Polar residues" evidence="2">
    <location>
        <begin position="493"/>
        <end position="512"/>
    </location>
</feature>
<proteinExistence type="inferred from homology"/>
<dbReference type="SUPFAM" id="SSF64268">
    <property type="entry name" value="PX domain"/>
    <property type="match status" value="1"/>
</dbReference>
<dbReference type="Pfam" id="PF08628">
    <property type="entry name" value="Nexin_C"/>
    <property type="match status" value="1"/>
</dbReference>
<reference evidence="4" key="1">
    <citation type="journal article" date="2023" name="Mol. Phylogenet. Evol.">
        <title>Genome-scale phylogeny and comparative genomics of the fungal order Sordariales.</title>
        <authorList>
            <person name="Hensen N."/>
            <person name="Bonometti L."/>
            <person name="Westerberg I."/>
            <person name="Brannstrom I.O."/>
            <person name="Guillou S."/>
            <person name="Cros-Aarteil S."/>
            <person name="Calhoun S."/>
            <person name="Haridas S."/>
            <person name="Kuo A."/>
            <person name="Mondo S."/>
            <person name="Pangilinan J."/>
            <person name="Riley R."/>
            <person name="LaButti K."/>
            <person name="Andreopoulos B."/>
            <person name="Lipzen A."/>
            <person name="Chen C."/>
            <person name="Yan M."/>
            <person name="Daum C."/>
            <person name="Ng V."/>
            <person name="Clum A."/>
            <person name="Steindorff A."/>
            <person name="Ohm R.A."/>
            <person name="Martin F."/>
            <person name="Silar P."/>
            <person name="Natvig D.O."/>
            <person name="Lalanne C."/>
            <person name="Gautier V."/>
            <person name="Ament-Velasquez S.L."/>
            <person name="Kruys A."/>
            <person name="Hutchinson M.I."/>
            <person name="Powell A.J."/>
            <person name="Barry K."/>
            <person name="Miller A.N."/>
            <person name="Grigoriev I.V."/>
            <person name="Debuchy R."/>
            <person name="Gladieux P."/>
            <person name="Hiltunen Thoren M."/>
            <person name="Johannesson H."/>
        </authorList>
    </citation>
    <scope>NUCLEOTIDE SEQUENCE</scope>
    <source>
        <strain evidence="4">CBS 314.62</strain>
    </source>
</reference>
<organism evidence="4 5">
    <name type="scientific">Podospora appendiculata</name>
    <dbReference type="NCBI Taxonomy" id="314037"/>
    <lineage>
        <taxon>Eukaryota</taxon>
        <taxon>Fungi</taxon>
        <taxon>Dikarya</taxon>
        <taxon>Ascomycota</taxon>
        <taxon>Pezizomycotina</taxon>
        <taxon>Sordariomycetes</taxon>
        <taxon>Sordariomycetidae</taxon>
        <taxon>Sordariales</taxon>
        <taxon>Podosporaceae</taxon>
        <taxon>Podospora</taxon>
    </lineage>
</organism>